<keyword evidence="7" id="KW-0350">Heme biosynthesis</keyword>
<dbReference type="EMBL" id="JANBUO010000063">
    <property type="protein sequence ID" value="KAJ2808173.1"/>
    <property type="molecule type" value="Genomic_DNA"/>
</dbReference>
<dbReference type="Pfam" id="PF03900">
    <property type="entry name" value="Porphobil_deamC"/>
    <property type="match status" value="1"/>
</dbReference>
<dbReference type="InterPro" id="IPR022417">
    <property type="entry name" value="Porphobilin_deaminase_N"/>
</dbReference>
<dbReference type="EC" id="2.5.1.61" evidence="5"/>
<organism evidence="13 14">
    <name type="scientific">Coemansia guatemalensis</name>
    <dbReference type="NCBI Taxonomy" id="2761395"/>
    <lineage>
        <taxon>Eukaryota</taxon>
        <taxon>Fungi</taxon>
        <taxon>Fungi incertae sedis</taxon>
        <taxon>Zoopagomycota</taxon>
        <taxon>Kickxellomycotina</taxon>
        <taxon>Kickxellomycetes</taxon>
        <taxon>Kickxellales</taxon>
        <taxon>Kickxellaceae</taxon>
        <taxon>Coemansia</taxon>
    </lineage>
</organism>
<evidence type="ECO:0000256" key="2">
    <source>
        <dbReference type="ARBA" id="ARBA00002869"/>
    </source>
</evidence>
<dbReference type="Gene3D" id="3.30.160.40">
    <property type="entry name" value="Porphobilinogen deaminase, C-terminal domain"/>
    <property type="match status" value="1"/>
</dbReference>
<keyword evidence="8" id="KW-0627">Porphyrin biosynthesis</keyword>
<evidence type="ECO:0000259" key="11">
    <source>
        <dbReference type="Pfam" id="PF01379"/>
    </source>
</evidence>
<keyword evidence="6 13" id="KW-0808">Transferase</keyword>
<dbReference type="HAMAP" id="MF_00260">
    <property type="entry name" value="Porphobil_deam"/>
    <property type="match status" value="1"/>
</dbReference>
<evidence type="ECO:0000256" key="6">
    <source>
        <dbReference type="ARBA" id="ARBA00022679"/>
    </source>
</evidence>
<dbReference type="SUPFAM" id="SSF53850">
    <property type="entry name" value="Periplasmic binding protein-like II"/>
    <property type="match status" value="1"/>
</dbReference>
<feature type="domain" description="Porphobilinogen deaminase C-terminal" evidence="12">
    <location>
        <begin position="240"/>
        <end position="315"/>
    </location>
</feature>
<dbReference type="GO" id="GO:0005737">
    <property type="term" value="C:cytoplasm"/>
    <property type="evidence" value="ECO:0007669"/>
    <property type="project" value="TreeGrafter"/>
</dbReference>
<dbReference type="OrthoDB" id="564646at2759"/>
<evidence type="ECO:0000256" key="1">
    <source>
        <dbReference type="ARBA" id="ARBA00001916"/>
    </source>
</evidence>
<evidence type="ECO:0000313" key="14">
    <source>
        <dbReference type="Proteomes" id="UP001140094"/>
    </source>
</evidence>
<comment type="function">
    <text evidence="2">Tetrapolymerization of the monopyrrole PBG into the hydroxymethylbilane pre-uroporphyrinogen in several discrete steps.</text>
</comment>
<evidence type="ECO:0000313" key="13">
    <source>
        <dbReference type="EMBL" id="KAJ2808173.1"/>
    </source>
</evidence>
<dbReference type="CDD" id="cd13645">
    <property type="entry name" value="PBP2_HuPBGD_like"/>
    <property type="match status" value="1"/>
</dbReference>
<dbReference type="Pfam" id="PF01379">
    <property type="entry name" value="Porphobil_deam"/>
    <property type="match status" value="1"/>
</dbReference>
<protein>
    <recommendedName>
        <fullName evidence="5">hydroxymethylbilane synthase</fullName>
        <ecNumber evidence="5">2.5.1.61</ecNumber>
    </recommendedName>
    <alternativeName>
        <fullName evidence="10">Hydroxymethylbilane synthase</fullName>
    </alternativeName>
    <alternativeName>
        <fullName evidence="9">Pre-uroporphyrinogen synthase</fullName>
    </alternativeName>
</protein>
<dbReference type="PROSITE" id="PS00533">
    <property type="entry name" value="PORPHOBILINOGEN_DEAM"/>
    <property type="match status" value="1"/>
</dbReference>
<sequence length="328" mass="35348">MEGETATTGEIGTGVLRVGSRDSKLALIQTQLVIDKLQQTYPKLTIKLETMKTIGDKIQDVAMSKIGDKGLFTKELEIALASNAVDLVVHSLKDMPTLLPDNMMLAAITAREDPRDAVVMAPRHADKRKLADLPPNSTVGTGSVRRVAQLQRQYPLLKFKDIRGNLTTRLNKLDAEDSPYDAIVLAYAGLYRQGLEARIVEKLDAVLPAVGQGAMGVEVRCDDQRTLALVSCVNDTAARLECLAERQLMRALEGGCSVPIGVKSRWEGSQLYLHGIVAAPGGEQAVEAETSGCVDGQNSEQDAVALGARLAQLMRDRGADEILNSISS</sequence>
<evidence type="ECO:0000256" key="8">
    <source>
        <dbReference type="ARBA" id="ARBA00023244"/>
    </source>
</evidence>
<evidence type="ECO:0000256" key="3">
    <source>
        <dbReference type="ARBA" id="ARBA00004735"/>
    </source>
</evidence>
<dbReference type="InterPro" id="IPR022419">
    <property type="entry name" value="Porphobilin_deaminase_cofac_BS"/>
</dbReference>
<dbReference type="PRINTS" id="PR00151">
    <property type="entry name" value="PORPHBDMNASE"/>
</dbReference>
<name>A0A9W8I591_9FUNG</name>
<dbReference type="PANTHER" id="PTHR11557:SF0">
    <property type="entry name" value="PORPHOBILINOGEN DEAMINASE"/>
    <property type="match status" value="1"/>
</dbReference>
<comment type="pathway">
    <text evidence="3">Porphyrin-containing compound metabolism; protoporphyrin-IX biosynthesis; coproporphyrinogen-III from 5-aminolevulinate: step 2/4.</text>
</comment>
<dbReference type="PANTHER" id="PTHR11557">
    <property type="entry name" value="PORPHOBILINOGEN DEAMINASE"/>
    <property type="match status" value="1"/>
</dbReference>
<evidence type="ECO:0000259" key="12">
    <source>
        <dbReference type="Pfam" id="PF03900"/>
    </source>
</evidence>
<keyword evidence="14" id="KW-1185">Reference proteome</keyword>
<dbReference type="Gene3D" id="3.40.190.10">
    <property type="entry name" value="Periplasmic binding protein-like II"/>
    <property type="match status" value="2"/>
</dbReference>
<feature type="domain" description="Porphobilinogen deaminase N-terminal" evidence="11">
    <location>
        <begin position="16"/>
        <end position="226"/>
    </location>
</feature>
<dbReference type="FunFam" id="3.40.190.10:FF:000004">
    <property type="entry name" value="Porphobilinogen deaminase"/>
    <property type="match status" value="1"/>
</dbReference>
<dbReference type="PIRSF" id="PIRSF001438">
    <property type="entry name" value="4pyrrol_synth_OHMeBilane_synth"/>
    <property type="match status" value="1"/>
</dbReference>
<dbReference type="NCBIfam" id="TIGR00212">
    <property type="entry name" value="hemC"/>
    <property type="match status" value="1"/>
</dbReference>
<dbReference type="Proteomes" id="UP001140094">
    <property type="component" value="Unassembled WGS sequence"/>
</dbReference>
<evidence type="ECO:0000256" key="4">
    <source>
        <dbReference type="ARBA" id="ARBA00005638"/>
    </source>
</evidence>
<evidence type="ECO:0000256" key="9">
    <source>
        <dbReference type="ARBA" id="ARBA00030685"/>
    </source>
</evidence>
<gene>
    <name evidence="13" type="primary">HEM3</name>
    <name evidence="13" type="ORF">H4R20_000976</name>
</gene>
<evidence type="ECO:0000256" key="7">
    <source>
        <dbReference type="ARBA" id="ARBA00023133"/>
    </source>
</evidence>
<dbReference type="InterPro" id="IPR000860">
    <property type="entry name" value="HemC"/>
</dbReference>
<dbReference type="GO" id="GO:0006783">
    <property type="term" value="P:heme biosynthetic process"/>
    <property type="evidence" value="ECO:0007669"/>
    <property type="project" value="UniProtKB-KW"/>
</dbReference>
<evidence type="ECO:0000256" key="10">
    <source>
        <dbReference type="ARBA" id="ARBA00033064"/>
    </source>
</evidence>
<dbReference type="AlphaFoldDB" id="A0A9W8I591"/>
<dbReference type="SUPFAM" id="SSF54782">
    <property type="entry name" value="Porphobilinogen deaminase (hydroxymethylbilane synthase), C-terminal domain"/>
    <property type="match status" value="1"/>
</dbReference>
<comment type="caution">
    <text evidence="13">The sequence shown here is derived from an EMBL/GenBank/DDBJ whole genome shotgun (WGS) entry which is preliminary data.</text>
</comment>
<dbReference type="InterPro" id="IPR022418">
    <property type="entry name" value="Porphobilinogen_deaminase_C"/>
</dbReference>
<comment type="cofactor">
    <cofactor evidence="1">
        <name>dipyrromethane</name>
        <dbReference type="ChEBI" id="CHEBI:60342"/>
    </cofactor>
</comment>
<evidence type="ECO:0000256" key="5">
    <source>
        <dbReference type="ARBA" id="ARBA00012655"/>
    </source>
</evidence>
<proteinExistence type="inferred from homology"/>
<dbReference type="FunFam" id="3.40.190.10:FF:000005">
    <property type="entry name" value="Porphobilinogen deaminase"/>
    <property type="match status" value="1"/>
</dbReference>
<dbReference type="InterPro" id="IPR036803">
    <property type="entry name" value="Porphobilinogen_deaminase_C_sf"/>
</dbReference>
<reference evidence="13" key="1">
    <citation type="submission" date="2022-07" db="EMBL/GenBank/DDBJ databases">
        <title>Phylogenomic reconstructions and comparative analyses of Kickxellomycotina fungi.</title>
        <authorList>
            <person name="Reynolds N.K."/>
            <person name="Stajich J.E."/>
            <person name="Barry K."/>
            <person name="Grigoriev I.V."/>
            <person name="Crous P."/>
            <person name="Smith M.E."/>
        </authorList>
    </citation>
    <scope>NUCLEOTIDE SEQUENCE</scope>
    <source>
        <strain evidence="13">NRRL 1565</strain>
    </source>
</reference>
<accession>A0A9W8I591</accession>
<comment type="similarity">
    <text evidence="4">Belongs to the HMBS family.</text>
</comment>
<dbReference type="GO" id="GO:0004418">
    <property type="term" value="F:hydroxymethylbilane synthase activity"/>
    <property type="evidence" value="ECO:0007669"/>
    <property type="project" value="UniProtKB-EC"/>
</dbReference>